<evidence type="ECO:0000313" key="6">
    <source>
        <dbReference type="EMBL" id="BDG08556.1"/>
    </source>
</evidence>
<keyword evidence="4" id="KW-0804">Transcription</keyword>
<accession>A0ABN6N685</accession>
<protein>
    <submittedName>
        <fullName evidence="6">LysR family transcriptional regulator</fullName>
    </submittedName>
</protein>
<dbReference type="PANTHER" id="PTHR30537">
    <property type="entry name" value="HTH-TYPE TRANSCRIPTIONAL REGULATOR"/>
    <property type="match status" value="1"/>
</dbReference>
<dbReference type="PROSITE" id="PS50931">
    <property type="entry name" value="HTH_LYSR"/>
    <property type="match status" value="1"/>
</dbReference>
<dbReference type="SUPFAM" id="SSF46785">
    <property type="entry name" value="Winged helix' DNA-binding domain"/>
    <property type="match status" value="1"/>
</dbReference>
<keyword evidence="2" id="KW-0805">Transcription regulation</keyword>
<dbReference type="PANTHER" id="PTHR30537:SF3">
    <property type="entry name" value="TRANSCRIPTIONAL REGULATORY PROTEIN"/>
    <property type="match status" value="1"/>
</dbReference>
<comment type="similarity">
    <text evidence="1">Belongs to the LysR transcriptional regulatory family.</text>
</comment>
<dbReference type="EMBL" id="AP025592">
    <property type="protein sequence ID" value="BDG08556.1"/>
    <property type="molecule type" value="Genomic_DNA"/>
</dbReference>
<evidence type="ECO:0000313" key="7">
    <source>
        <dbReference type="Proteomes" id="UP001162734"/>
    </source>
</evidence>
<evidence type="ECO:0000256" key="2">
    <source>
        <dbReference type="ARBA" id="ARBA00023015"/>
    </source>
</evidence>
<dbReference type="SUPFAM" id="SSF53850">
    <property type="entry name" value="Periplasmic binding protein-like II"/>
    <property type="match status" value="1"/>
</dbReference>
<dbReference type="RefSeq" id="WP_248345730.1">
    <property type="nucleotide sequence ID" value="NZ_AP025592.1"/>
</dbReference>
<keyword evidence="7" id="KW-1185">Reference proteome</keyword>
<dbReference type="Pfam" id="PF00126">
    <property type="entry name" value="HTH_1"/>
    <property type="match status" value="1"/>
</dbReference>
<dbReference type="Proteomes" id="UP001162734">
    <property type="component" value="Chromosome"/>
</dbReference>
<evidence type="ECO:0000256" key="4">
    <source>
        <dbReference type="ARBA" id="ARBA00023163"/>
    </source>
</evidence>
<feature type="domain" description="HTH lysR-type" evidence="5">
    <location>
        <begin position="14"/>
        <end position="71"/>
    </location>
</feature>
<gene>
    <name evidence="6" type="ORF">AMPC_16690</name>
</gene>
<dbReference type="InterPro" id="IPR036388">
    <property type="entry name" value="WH-like_DNA-bd_sf"/>
</dbReference>
<dbReference type="Gene3D" id="3.40.190.290">
    <property type="match status" value="1"/>
</dbReference>
<keyword evidence="3" id="KW-0238">DNA-binding</keyword>
<evidence type="ECO:0000259" key="5">
    <source>
        <dbReference type="PROSITE" id="PS50931"/>
    </source>
</evidence>
<dbReference type="InterPro" id="IPR036390">
    <property type="entry name" value="WH_DNA-bd_sf"/>
</dbReference>
<dbReference type="InterPro" id="IPR005119">
    <property type="entry name" value="LysR_subst-bd"/>
</dbReference>
<sequence>MRSYGRKTDQPLPVAWDDLRTALFLARAGSVRGAARALGVSHSTVLRRLAGLEAAAGVRLFDRTASGYELTPAGQDVFDTAGQVEDVVLSLERRVQGRDLRLSGPVRVTMPDPFLPLLLPALRELGQAYPDIALTVSGTVGFADLAHREADVALRVAAEPPPDLVGRRVAVAGAAVYGAERYLAGRSTKDLAALDWIAWDATPPMALDAWRRANVPDARVALSVTTVAGLRDAVDAGLGVAAFPCALGGAMAGWRCLRLLHEAATPLWVLTHQDLRTTARVRVVRDFLAGAIAARRALIEGRAPPPRAPQP</sequence>
<organism evidence="6 7">
    <name type="scientific">Anaeromyxobacter paludicola</name>
    <dbReference type="NCBI Taxonomy" id="2918171"/>
    <lineage>
        <taxon>Bacteria</taxon>
        <taxon>Pseudomonadati</taxon>
        <taxon>Myxococcota</taxon>
        <taxon>Myxococcia</taxon>
        <taxon>Myxococcales</taxon>
        <taxon>Cystobacterineae</taxon>
        <taxon>Anaeromyxobacteraceae</taxon>
        <taxon>Anaeromyxobacter</taxon>
    </lineage>
</organism>
<dbReference type="InterPro" id="IPR058163">
    <property type="entry name" value="LysR-type_TF_proteobact-type"/>
</dbReference>
<dbReference type="Gene3D" id="1.10.10.10">
    <property type="entry name" value="Winged helix-like DNA-binding domain superfamily/Winged helix DNA-binding domain"/>
    <property type="match status" value="1"/>
</dbReference>
<evidence type="ECO:0000256" key="1">
    <source>
        <dbReference type="ARBA" id="ARBA00009437"/>
    </source>
</evidence>
<evidence type="ECO:0000256" key="3">
    <source>
        <dbReference type="ARBA" id="ARBA00023125"/>
    </source>
</evidence>
<dbReference type="InterPro" id="IPR000847">
    <property type="entry name" value="LysR_HTH_N"/>
</dbReference>
<dbReference type="Pfam" id="PF03466">
    <property type="entry name" value="LysR_substrate"/>
    <property type="match status" value="1"/>
</dbReference>
<reference evidence="7" key="1">
    <citation type="journal article" date="2022" name="Int. J. Syst. Evol. Microbiol.">
        <title>Anaeromyxobacter oryzae sp. nov., Anaeromyxobacter diazotrophicus sp. nov. and Anaeromyxobacter paludicola sp. nov., isolated from paddy soils.</title>
        <authorList>
            <person name="Itoh H."/>
            <person name="Xu Z."/>
            <person name="Mise K."/>
            <person name="Masuda Y."/>
            <person name="Ushijima N."/>
            <person name="Hayakawa C."/>
            <person name="Shiratori Y."/>
            <person name="Senoo K."/>
        </authorList>
    </citation>
    <scope>NUCLEOTIDE SEQUENCE [LARGE SCALE GENOMIC DNA]</scope>
    <source>
        <strain evidence="7">Red630</strain>
    </source>
</reference>
<proteinExistence type="inferred from homology"/>
<name>A0ABN6N685_9BACT</name>